<name>A0A7X1E981_9BACT</name>
<evidence type="ECO:0000259" key="1">
    <source>
        <dbReference type="Pfam" id="PF00535"/>
    </source>
</evidence>
<feature type="domain" description="Glycosyltransferase 2-like" evidence="1">
    <location>
        <begin position="1"/>
        <end position="166"/>
    </location>
</feature>
<evidence type="ECO:0000313" key="3">
    <source>
        <dbReference type="Proteomes" id="UP000526501"/>
    </source>
</evidence>
<keyword evidence="3" id="KW-1185">Reference proteome</keyword>
<proteinExistence type="predicted"/>
<organism evidence="2 3">
    <name type="scientific">Pelagicoccus albus</name>
    <dbReference type="NCBI Taxonomy" id="415222"/>
    <lineage>
        <taxon>Bacteria</taxon>
        <taxon>Pseudomonadati</taxon>
        <taxon>Verrucomicrobiota</taxon>
        <taxon>Opitutia</taxon>
        <taxon>Puniceicoccales</taxon>
        <taxon>Pelagicoccaceae</taxon>
        <taxon>Pelagicoccus</taxon>
    </lineage>
</organism>
<dbReference type="PANTHER" id="PTHR43685:SF2">
    <property type="entry name" value="GLYCOSYLTRANSFERASE 2-LIKE DOMAIN-CONTAINING PROTEIN"/>
    <property type="match status" value="1"/>
</dbReference>
<dbReference type="InterPro" id="IPR029044">
    <property type="entry name" value="Nucleotide-diphossugar_trans"/>
</dbReference>
<evidence type="ECO:0000313" key="2">
    <source>
        <dbReference type="EMBL" id="MBC2606933.1"/>
    </source>
</evidence>
<dbReference type="Proteomes" id="UP000526501">
    <property type="component" value="Unassembled WGS sequence"/>
</dbReference>
<sequence length="281" mass="31922">MPAYNAANFVESAIQSVFEQSYDNWELLVVDDGSEDATADIVSRFSTMKNVHLHRHEGGCNRGVSYSRALGISRANGDYVAFLDADDLFKKEKLAKQVRMFERYPEVSLCHTNIEIVSETKAYPKILDVHFDLGNAIRLYDHSKDTGFMISNHICNSSVMIRRSAIDGIALGMDQLFQVEDWILWVLLSEKGKFVYLPEIMTEYRYHAASATAKSQASSLERMYSKIELYMGVLSRSRNPRIQSLGVRELKKTLSKVYRSYAREGVEGDGDNAIEQAFRVD</sequence>
<dbReference type="EMBL" id="JACHVC010000012">
    <property type="protein sequence ID" value="MBC2606933.1"/>
    <property type="molecule type" value="Genomic_DNA"/>
</dbReference>
<dbReference type="PANTHER" id="PTHR43685">
    <property type="entry name" value="GLYCOSYLTRANSFERASE"/>
    <property type="match status" value="1"/>
</dbReference>
<keyword evidence="2" id="KW-0808">Transferase</keyword>
<comment type="caution">
    <text evidence="2">The sequence shown here is derived from an EMBL/GenBank/DDBJ whole genome shotgun (WGS) entry which is preliminary data.</text>
</comment>
<dbReference type="AlphaFoldDB" id="A0A7X1E981"/>
<dbReference type="Gene3D" id="3.90.550.10">
    <property type="entry name" value="Spore Coat Polysaccharide Biosynthesis Protein SpsA, Chain A"/>
    <property type="match status" value="1"/>
</dbReference>
<gene>
    <name evidence="2" type="ORF">H5P27_12845</name>
</gene>
<dbReference type="InterPro" id="IPR001173">
    <property type="entry name" value="Glyco_trans_2-like"/>
</dbReference>
<dbReference type="InterPro" id="IPR050834">
    <property type="entry name" value="Glycosyltransf_2"/>
</dbReference>
<dbReference type="Pfam" id="PF00535">
    <property type="entry name" value="Glycos_transf_2"/>
    <property type="match status" value="1"/>
</dbReference>
<dbReference type="SUPFAM" id="SSF53448">
    <property type="entry name" value="Nucleotide-diphospho-sugar transferases"/>
    <property type="match status" value="1"/>
</dbReference>
<dbReference type="GO" id="GO:0016740">
    <property type="term" value="F:transferase activity"/>
    <property type="evidence" value="ECO:0007669"/>
    <property type="project" value="UniProtKB-KW"/>
</dbReference>
<protein>
    <submittedName>
        <fullName evidence="2">Glycosyltransferase</fullName>
    </submittedName>
</protein>
<reference evidence="2 3" key="1">
    <citation type="submission" date="2020-07" db="EMBL/GenBank/DDBJ databases">
        <authorList>
            <person name="Feng X."/>
        </authorList>
    </citation>
    <scope>NUCLEOTIDE SEQUENCE [LARGE SCALE GENOMIC DNA]</scope>
    <source>
        <strain evidence="2 3">JCM23202</strain>
    </source>
</reference>
<dbReference type="RefSeq" id="WP_185660802.1">
    <property type="nucleotide sequence ID" value="NZ_CAWPOO010000012.1"/>
</dbReference>
<accession>A0A7X1E981</accession>